<dbReference type="GO" id="GO:0005829">
    <property type="term" value="C:cytosol"/>
    <property type="evidence" value="ECO:0007669"/>
    <property type="project" value="TreeGrafter"/>
</dbReference>
<dbReference type="AlphaFoldDB" id="A0A9D2D3C3"/>
<comment type="cofactor">
    <cofactor evidence="11">
        <name>Mg(2+)</name>
        <dbReference type="ChEBI" id="CHEBI:18420"/>
    </cofactor>
    <text evidence="11">Binds 1 Mg(2+) ion per subunit.</text>
</comment>
<evidence type="ECO:0000256" key="3">
    <source>
        <dbReference type="ARBA" id="ARBA00012154"/>
    </source>
</evidence>
<keyword evidence="9 11" id="KW-0057">Aromatic amino acid biosynthesis</keyword>
<dbReference type="InterPro" id="IPR000623">
    <property type="entry name" value="Shikimate_kinase/TSH1"/>
</dbReference>
<evidence type="ECO:0000256" key="5">
    <source>
        <dbReference type="ARBA" id="ARBA00022679"/>
    </source>
</evidence>
<comment type="catalytic activity">
    <reaction evidence="10 11">
        <text>shikimate + ATP = 3-phosphoshikimate + ADP + H(+)</text>
        <dbReference type="Rhea" id="RHEA:13121"/>
        <dbReference type="ChEBI" id="CHEBI:15378"/>
        <dbReference type="ChEBI" id="CHEBI:30616"/>
        <dbReference type="ChEBI" id="CHEBI:36208"/>
        <dbReference type="ChEBI" id="CHEBI:145989"/>
        <dbReference type="ChEBI" id="CHEBI:456216"/>
        <dbReference type="EC" id="2.7.1.71"/>
    </reaction>
</comment>
<evidence type="ECO:0000256" key="7">
    <source>
        <dbReference type="ARBA" id="ARBA00022777"/>
    </source>
</evidence>
<comment type="subunit">
    <text evidence="11">Monomer.</text>
</comment>
<feature type="binding site" evidence="11">
    <location>
        <position position="84"/>
    </location>
    <ligand>
        <name>substrate</name>
    </ligand>
</feature>
<keyword evidence="11" id="KW-0963">Cytoplasm</keyword>
<keyword evidence="7 11" id="KW-0418">Kinase</keyword>
<name>A0A9D2D3C3_9FIRM</name>
<evidence type="ECO:0000256" key="9">
    <source>
        <dbReference type="ARBA" id="ARBA00023141"/>
    </source>
</evidence>
<dbReference type="GO" id="GO:0009073">
    <property type="term" value="P:aromatic amino acid family biosynthetic process"/>
    <property type="evidence" value="ECO:0007669"/>
    <property type="project" value="UniProtKB-KW"/>
</dbReference>
<dbReference type="EMBL" id="DXCH01000209">
    <property type="protein sequence ID" value="HIZ07760.1"/>
    <property type="molecule type" value="Genomic_DNA"/>
</dbReference>
<feature type="binding site" evidence="11">
    <location>
        <position position="38"/>
    </location>
    <ligand>
        <name>substrate</name>
    </ligand>
</feature>
<dbReference type="HAMAP" id="MF_00109">
    <property type="entry name" value="Shikimate_kinase"/>
    <property type="match status" value="1"/>
</dbReference>
<keyword evidence="8 11" id="KW-0067">ATP-binding</keyword>
<dbReference type="PRINTS" id="PR01100">
    <property type="entry name" value="SHIKIMTKNASE"/>
</dbReference>
<evidence type="ECO:0000256" key="10">
    <source>
        <dbReference type="ARBA" id="ARBA00048567"/>
    </source>
</evidence>
<evidence type="ECO:0000256" key="1">
    <source>
        <dbReference type="ARBA" id="ARBA00004842"/>
    </source>
</evidence>
<evidence type="ECO:0000256" key="8">
    <source>
        <dbReference type="ARBA" id="ARBA00022840"/>
    </source>
</evidence>
<comment type="pathway">
    <text evidence="1 11">Metabolic intermediate biosynthesis; chorismate biosynthesis; chorismate from D-erythrose 4-phosphate and phosphoenolpyruvate: step 5/7.</text>
</comment>
<comment type="function">
    <text evidence="11">Catalyzes the specific phosphorylation of the 3-hydroxyl group of shikimic acid using ATP as a cosubstrate.</text>
</comment>
<gene>
    <name evidence="11" type="primary">aroK</name>
    <name evidence="12" type="ORF">IAA08_07495</name>
</gene>
<dbReference type="CDD" id="cd00464">
    <property type="entry name" value="SK"/>
    <property type="match status" value="1"/>
</dbReference>
<sequence length="172" mass="19563">MEKKKKSHIYLIGFMGTGKSTVSKTLKELLRWKEIEMDDEIVRECGMEIPAIFEKYGENYFRDRETELLRKIAQEGAAIVSCGGGAVLRRENLEIMKDSGIIVLLSAKPETVYQRVKGNSSRPLLKDRMSVAGIAELMEQRREAYESACDRIVATDHKTPLQIGKEIVELIR</sequence>
<dbReference type="PANTHER" id="PTHR21087:SF16">
    <property type="entry name" value="SHIKIMATE KINASE 1, CHLOROPLASTIC"/>
    <property type="match status" value="1"/>
</dbReference>
<dbReference type="GO" id="GO:0000287">
    <property type="term" value="F:magnesium ion binding"/>
    <property type="evidence" value="ECO:0007669"/>
    <property type="project" value="UniProtKB-UniRule"/>
</dbReference>
<comment type="subcellular location">
    <subcellularLocation>
        <location evidence="11">Cytoplasm</location>
    </subcellularLocation>
</comment>
<feature type="binding site" evidence="11">
    <location>
        <position position="62"/>
    </location>
    <ligand>
        <name>substrate</name>
    </ligand>
</feature>
<dbReference type="Proteomes" id="UP000824024">
    <property type="component" value="Unassembled WGS sequence"/>
</dbReference>
<dbReference type="PANTHER" id="PTHR21087">
    <property type="entry name" value="SHIKIMATE KINASE"/>
    <property type="match status" value="1"/>
</dbReference>
<dbReference type="GO" id="GO:0008652">
    <property type="term" value="P:amino acid biosynthetic process"/>
    <property type="evidence" value="ECO:0007669"/>
    <property type="project" value="UniProtKB-KW"/>
</dbReference>
<protein>
    <recommendedName>
        <fullName evidence="3 11">Shikimate kinase</fullName>
        <shortName evidence="11">SK</shortName>
        <ecNumber evidence="3 11">2.7.1.71</ecNumber>
    </recommendedName>
</protein>
<evidence type="ECO:0000256" key="11">
    <source>
        <dbReference type="HAMAP-Rule" id="MF_00109"/>
    </source>
</evidence>
<dbReference type="InterPro" id="IPR031322">
    <property type="entry name" value="Shikimate/glucono_kinase"/>
</dbReference>
<reference evidence="12" key="1">
    <citation type="journal article" date="2021" name="PeerJ">
        <title>Extensive microbial diversity within the chicken gut microbiome revealed by metagenomics and culture.</title>
        <authorList>
            <person name="Gilroy R."/>
            <person name="Ravi A."/>
            <person name="Getino M."/>
            <person name="Pursley I."/>
            <person name="Horton D.L."/>
            <person name="Alikhan N.F."/>
            <person name="Baker D."/>
            <person name="Gharbi K."/>
            <person name="Hall N."/>
            <person name="Watson M."/>
            <person name="Adriaenssens E.M."/>
            <person name="Foster-Nyarko E."/>
            <person name="Jarju S."/>
            <person name="Secka A."/>
            <person name="Antonio M."/>
            <person name="Oren A."/>
            <person name="Chaudhuri R.R."/>
            <person name="La Ragione R."/>
            <person name="Hildebrand F."/>
            <person name="Pallen M.J."/>
        </authorList>
    </citation>
    <scope>NUCLEOTIDE SEQUENCE</scope>
    <source>
        <strain evidence="12">CHK192-9172</strain>
    </source>
</reference>
<feature type="binding site" evidence="11">
    <location>
        <position position="20"/>
    </location>
    <ligand>
        <name>Mg(2+)</name>
        <dbReference type="ChEBI" id="CHEBI:18420"/>
    </ligand>
</feature>
<proteinExistence type="inferred from homology"/>
<comment type="caution">
    <text evidence="12">The sequence shown here is derived from an EMBL/GenBank/DDBJ whole genome shotgun (WGS) entry which is preliminary data.</text>
</comment>
<dbReference type="InterPro" id="IPR023000">
    <property type="entry name" value="Shikimate_kinase_CS"/>
</dbReference>
<keyword evidence="11" id="KW-0479">Metal-binding</keyword>
<accession>A0A9D2D3C3</accession>
<dbReference type="PROSITE" id="PS01128">
    <property type="entry name" value="SHIKIMATE_KINASE"/>
    <property type="match status" value="1"/>
</dbReference>
<keyword evidence="11" id="KW-0460">Magnesium</keyword>
<keyword evidence="4 11" id="KW-0028">Amino-acid biosynthesis</keyword>
<evidence type="ECO:0000313" key="13">
    <source>
        <dbReference type="Proteomes" id="UP000824024"/>
    </source>
</evidence>
<dbReference type="GO" id="GO:0009423">
    <property type="term" value="P:chorismate biosynthetic process"/>
    <property type="evidence" value="ECO:0007669"/>
    <property type="project" value="UniProtKB-UniRule"/>
</dbReference>
<evidence type="ECO:0000256" key="4">
    <source>
        <dbReference type="ARBA" id="ARBA00022605"/>
    </source>
</evidence>
<comment type="caution">
    <text evidence="11">Lacks conserved residue(s) required for the propagation of feature annotation.</text>
</comment>
<evidence type="ECO:0000313" key="12">
    <source>
        <dbReference type="EMBL" id="HIZ07760.1"/>
    </source>
</evidence>
<feature type="binding site" evidence="11">
    <location>
        <position position="141"/>
    </location>
    <ligand>
        <name>substrate</name>
    </ligand>
</feature>
<organism evidence="12 13">
    <name type="scientific">Candidatus Eubacterium avistercoris</name>
    <dbReference type="NCBI Taxonomy" id="2838567"/>
    <lineage>
        <taxon>Bacteria</taxon>
        <taxon>Bacillati</taxon>
        <taxon>Bacillota</taxon>
        <taxon>Clostridia</taxon>
        <taxon>Eubacteriales</taxon>
        <taxon>Eubacteriaceae</taxon>
        <taxon>Eubacterium</taxon>
    </lineage>
</organism>
<keyword evidence="6 11" id="KW-0547">Nucleotide-binding</keyword>
<reference evidence="12" key="2">
    <citation type="submission" date="2021-04" db="EMBL/GenBank/DDBJ databases">
        <authorList>
            <person name="Gilroy R."/>
        </authorList>
    </citation>
    <scope>NUCLEOTIDE SEQUENCE</scope>
    <source>
        <strain evidence="12">CHK192-9172</strain>
    </source>
</reference>
<dbReference type="GO" id="GO:0005524">
    <property type="term" value="F:ATP binding"/>
    <property type="evidence" value="ECO:0007669"/>
    <property type="project" value="UniProtKB-UniRule"/>
</dbReference>
<dbReference type="GO" id="GO:0004765">
    <property type="term" value="F:shikimate kinase activity"/>
    <property type="evidence" value="ECO:0007669"/>
    <property type="project" value="UniProtKB-UniRule"/>
</dbReference>
<evidence type="ECO:0000256" key="6">
    <source>
        <dbReference type="ARBA" id="ARBA00022741"/>
    </source>
</evidence>
<feature type="binding site" evidence="11">
    <location>
        <begin position="16"/>
        <end position="21"/>
    </location>
    <ligand>
        <name>ATP</name>
        <dbReference type="ChEBI" id="CHEBI:30616"/>
    </ligand>
</feature>
<dbReference type="InterPro" id="IPR027417">
    <property type="entry name" value="P-loop_NTPase"/>
</dbReference>
<dbReference type="Pfam" id="PF01202">
    <property type="entry name" value="SKI"/>
    <property type="match status" value="1"/>
</dbReference>
<dbReference type="Gene3D" id="3.40.50.300">
    <property type="entry name" value="P-loop containing nucleotide triphosphate hydrolases"/>
    <property type="match status" value="1"/>
</dbReference>
<feature type="binding site" evidence="11">
    <location>
        <position position="122"/>
    </location>
    <ligand>
        <name>ATP</name>
        <dbReference type="ChEBI" id="CHEBI:30616"/>
    </ligand>
</feature>
<evidence type="ECO:0000256" key="2">
    <source>
        <dbReference type="ARBA" id="ARBA00006997"/>
    </source>
</evidence>
<dbReference type="SUPFAM" id="SSF52540">
    <property type="entry name" value="P-loop containing nucleoside triphosphate hydrolases"/>
    <property type="match status" value="1"/>
</dbReference>
<keyword evidence="5 11" id="KW-0808">Transferase</keyword>
<comment type="similarity">
    <text evidence="2 11">Belongs to the shikimate kinase family.</text>
</comment>
<dbReference type="EC" id="2.7.1.71" evidence="3 11"/>